<dbReference type="VEuPathDB" id="FungiDB:I7I53_03496"/>
<evidence type="ECO:0000313" key="5">
    <source>
        <dbReference type="Proteomes" id="UP000008142"/>
    </source>
</evidence>
<accession>F0UES8</accession>
<dbReference type="Gene3D" id="1.10.472.10">
    <property type="entry name" value="Cyclin-like"/>
    <property type="match status" value="1"/>
</dbReference>
<dbReference type="PANTHER" id="PTHR10026">
    <property type="entry name" value="CYCLIN"/>
    <property type="match status" value="1"/>
</dbReference>
<feature type="domain" description="Cyclin-like" evidence="3">
    <location>
        <begin position="114"/>
        <end position="198"/>
    </location>
</feature>
<dbReference type="AlphaFoldDB" id="F0UES8"/>
<gene>
    <name evidence="4" type="ORF">HCEG_04023</name>
</gene>
<evidence type="ECO:0000256" key="1">
    <source>
        <dbReference type="ARBA" id="ARBA00008638"/>
    </source>
</evidence>
<dbReference type="HOGENOM" id="CLU_022620_4_1_1"/>
<dbReference type="InterPro" id="IPR013763">
    <property type="entry name" value="Cyclin-like_dom"/>
</dbReference>
<dbReference type="STRING" id="544711.F0UES8"/>
<dbReference type="GO" id="GO:0006357">
    <property type="term" value="P:regulation of transcription by RNA polymerase II"/>
    <property type="evidence" value="ECO:0007669"/>
    <property type="project" value="InterPro"/>
</dbReference>
<dbReference type="InterPro" id="IPR043198">
    <property type="entry name" value="Cyclin/Ssn8"/>
</dbReference>
<feature type="compositionally biased region" description="Basic and acidic residues" evidence="2">
    <location>
        <begin position="88"/>
        <end position="98"/>
    </location>
</feature>
<feature type="region of interest" description="Disordered" evidence="2">
    <location>
        <begin position="308"/>
        <end position="381"/>
    </location>
</feature>
<sequence length="381" mass="42458">MLEDEIYRTSSQYRLWSFTEESLRLIRANSNTVASERVKDAIRRAKNDARSQQPATTGARSSSGTPNTTGDADDGKTAEATIGNGEQTTEKEKDKEIECLTMEEELELVRYYCEKTMELGDEYKPPLPTVVRATAIQYLRRFYLTNSPMTYHPKSIMPCALFLATKTENYYMSLRSFAEHIPNSTPEDIIAPEFLLTQGLRFTFDVRHPPIAEFYIDTKLIPLPSTTSQSQSQSQSQPSKDVFSALRTKLSFILNSCSTILSTYQTNHMPSTAPATMKNLKRIGRKLYHCQNPEKIDLRNLNRAAKREGSSAAAVRGTGTGTGTPAAAAEAGAGVAGDGDEAELQRAAKKRKLERERFQQEGARLFGGDLVEQRKKKAEAD</sequence>
<dbReference type="OrthoDB" id="340962at2759"/>
<dbReference type="GO" id="GO:0016538">
    <property type="term" value="F:cyclin-dependent protein serine/threonine kinase regulator activity"/>
    <property type="evidence" value="ECO:0007669"/>
    <property type="project" value="InterPro"/>
</dbReference>
<feature type="region of interest" description="Disordered" evidence="2">
    <location>
        <begin position="44"/>
        <end position="98"/>
    </location>
</feature>
<dbReference type="CDD" id="cd20524">
    <property type="entry name" value="CYCLIN_CCNH_rpt1"/>
    <property type="match status" value="1"/>
</dbReference>
<dbReference type="InterPro" id="IPR036915">
    <property type="entry name" value="Cyclin-like_sf"/>
</dbReference>
<organism evidence="5">
    <name type="scientific">Ajellomyces capsulatus (strain H88)</name>
    <name type="common">Darling's disease fungus</name>
    <name type="synonym">Histoplasma capsulatum</name>
    <dbReference type="NCBI Taxonomy" id="544711"/>
    <lineage>
        <taxon>Eukaryota</taxon>
        <taxon>Fungi</taxon>
        <taxon>Dikarya</taxon>
        <taxon>Ascomycota</taxon>
        <taxon>Pezizomycotina</taxon>
        <taxon>Eurotiomycetes</taxon>
        <taxon>Eurotiomycetidae</taxon>
        <taxon>Onygenales</taxon>
        <taxon>Ajellomycetaceae</taxon>
        <taxon>Histoplasma</taxon>
    </lineage>
</organism>
<name>F0UES8_AJEC8</name>
<dbReference type="EMBL" id="DS990638">
    <property type="protein sequence ID" value="EGC44808.1"/>
    <property type="molecule type" value="Genomic_DNA"/>
</dbReference>
<dbReference type="SMART" id="SM00385">
    <property type="entry name" value="CYCLIN"/>
    <property type="match status" value="1"/>
</dbReference>
<comment type="similarity">
    <text evidence="1">Belongs to the cyclin family. Cyclin C subfamily.</text>
</comment>
<dbReference type="Proteomes" id="UP000008142">
    <property type="component" value="Unassembled WGS sequence"/>
</dbReference>
<protein>
    <submittedName>
        <fullName evidence="4">Cyclin</fullName>
    </submittedName>
</protein>
<evidence type="ECO:0000313" key="4">
    <source>
        <dbReference type="EMBL" id="EGC44808.1"/>
    </source>
</evidence>
<proteinExistence type="inferred from homology"/>
<reference evidence="5" key="1">
    <citation type="submission" date="2008-07" db="EMBL/GenBank/DDBJ databases">
        <title>Annotation of Ajellomyces capsulatus strain H88.</title>
        <authorList>
            <person name="Champion M."/>
            <person name="Cuomo C."/>
            <person name="Ma L.-J."/>
            <person name="Henn M.R."/>
            <person name="Sil A."/>
            <person name="Goldman B."/>
            <person name="Young S.K."/>
            <person name="Kodira C.D."/>
            <person name="Zeng Q."/>
            <person name="Koehrsen M."/>
            <person name="Alvarado L."/>
            <person name="Berlin A."/>
            <person name="Borenstein D."/>
            <person name="Chen Z."/>
            <person name="Engels R."/>
            <person name="Freedman E."/>
            <person name="Gellesch M."/>
            <person name="Goldberg J."/>
            <person name="Griggs A."/>
            <person name="Gujja S."/>
            <person name="Heiman D."/>
            <person name="Hepburn T."/>
            <person name="Howarth C."/>
            <person name="Jen D."/>
            <person name="Larson L."/>
            <person name="Lewis B."/>
            <person name="Mehta T."/>
            <person name="Park D."/>
            <person name="Pearson M."/>
            <person name="Roberts A."/>
            <person name="Saif S."/>
            <person name="Shea T."/>
            <person name="Shenoy N."/>
            <person name="Sisk P."/>
            <person name="Stolte C."/>
            <person name="Sykes S."/>
            <person name="Walk T."/>
            <person name="White J."/>
            <person name="Yandava C."/>
            <person name="Klein B."/>
            <person name="McEwen J.G."/>
            <person name="Puccia R."/>
            <person name="Goldman G.H."/>
            <person name="Felipe M.S."/>
            <person name="Nino-Vega G."/>
            <person name="San-Blas G."/>
            <person name="Taylor J."/>
            <person name="Mendoza L."/>
            <person name="Galagan J."/>
            <person name="Nusbaum C."/>
            <person name="Birren B."/>
        </authorList>
    </citation>
    <scope>NUCLEOTIDE SEQUENCE [LARGE SCALE GENOMIC DNA]</scope>
    <source>
        <strain evidence="5">H88</strain>
    </source>
</reference>
<evidence type="ECO:0000259" key="3">
    <source>
        <dbReference type="SMART" id="SM00385"/>
    </source>
</evidence>
<feature type="compositionally biased region" description="Polar residues" evidence="2">
    <location>
        <begin position="50"/>
        <end position="70"/>
    </location>
</feature>
<feature type="compositionally biased region" description="Low complexity" evidence="2">
    <location>
        <begin position="310"/>
        <end position="333"/>
    </location>
</feature>
<dbReference type="SUPFAM" id="SSF47954">
    <property type="entry name" value="Cyclin-like"/>
    <property type="match status" value="1"/>
</dbReference>
<evidence type="ECO:0000256" key="2">
    <source>
        <dbReference type="SAM" id="MobiDB-lite"/>
    </source>
</evidence>